<name>A0A974P9E3_9BACL</name>
<dbReference type="KEGG" id="pson:JI735_24805"/>
<sequence length="61" mass="7021">MIFDSAMTVFAEKSYGGSRVNETACREGGKLGFHLLLFREQGLILEELMQGMIKERLQKRR</sequence>
<organism evidence="1 2">
    <name type="scientific">Paenibacillus sonchi</name>
    <dbReference type="NCBI Taxonomy" id="373687"/>
    <lineage>
        <taxon>Bacteria</taxon>
        <taxon>Bacillati</taxon>
        <taxon>Bacillota</taxon>
        <taxon>Bacilli</taxon>
        <taxon>Bacillales</taxon>
        <taxon>Paenibacillaceae</taxon>
        <taxon>Paenibacillus</taxon>
        <taxon>Paenibacillus sonchi group</taxon>
    </lineage>
</organism>
<reference evidence="1 2" key="1">
    <citation type="submission" date="2021-01" db="EMBL/GenBank/DDBJ databases">
        <title>Whole genome sequence of Paenibacillus sonchi LMG 24727 for comparative genomics.</title>
        <authorList>
            <person name="Lee G."/>
            <person name="Kim M.-J."/>
            <person name="Lim K."/>
            <person name="Shin J.-H."/>
        </authorList>
    </citation>
    <scope>NUCLEOTIDE SEQUENCE [LARGE SCALE GENOMIC DNA]</scope>
    <source>
        <strain evidence="1 2">LMG 24727</strain>
    </source>
</reference>
<gene>
    <name evidence="1" type="ORF">JI735_24805</name>
</gene>
<dbReference type="EMBL" id="CP068595">
    <property type="protein sequence ID" value="QQZ59789.1"/>
    <property type="molecule type" value="Genomic_DNA"/>
</dbReference>
<accession>A0A974P9E3</accession>
<dbReference type="AlphaFoldDB" id="A0A974P9E3"/>
<evidence type="ECO:0000313" key="2">
    <source>
        <dbReference type="Proteomes" id="UP000595841"/>
    </source>
</evidence>
<dbReference type="RefSeq" id="WP_039837213.1">
    <property type="nucleotide sequence ID" value="NZ_CP068595.1"/>
</dbReference>
<dbReference type="Proteomes" id="UP000595841">
    <property type="component" value="Chromosome"/>
</dbReference>
<keyword evidence="2" id="KW-1185">Reference proteome</keyword>
<protein>
    <submittedName>
        <fullName evidence="1">Uncharacterized protein</fullName>
    </submittedName>
</protein>
<evidence type="ECO:0000313" key="1">
    <source>
        <dbReference type="EMBL" id="QQZ59789.1"/>
    </source>
</evidence>
<proteinExistence type="predicted"/>